<evidence type="ECO:0000256" key="6">
    <source>
        <dbReference type="ARBA" id="ARBA00022679"/>
    </source>
</evidence>
<comment type="catalytic activity">
    <reaction evidence="1">
        <text>S-ubiquitinyl-[E2 ubiquitin-conjugating enzyme]-L-cysteine + [acceptor protein]-L-lysine = [E2 ubiquitin-conjugating enzyme]-L-cysteine + N(6)-ubiquitinyl-[acceptor protein]-L-lysine.</text>
        <dbReference type="EC" id="2.3.2.27"/>
    </reaction>
</comment>
<feature type="compositionally biased region" description="Polar residues" evidence="15">
    <location>
        <begin position="526"/>
        <end position="537"/>
    </location>
</feature>
<evidence type="ECO:0000256" key="13">
    <source>
        <dbReference type="ARBA" id="ARBA00041081"/>
    </source>
</evidence>
<name>A0ABQ9E6Y9_TEGGR</name>
<feature type="region of interest" description="Disordered" evidence="15">
    <location>
        <begin position="369"/>
        <end position="574"/>
    </location>
</feature>
<feature type="compositionally biased region" description="Basic residues" evidence="15">
    <location>
        <begin position="38"/>
        <end position="50"/>
    </location>
</feature>
<evidence type="ECO:0000259" key="16">
    <source>
        <dbReference type="PROSITE" id="PS50089"/>
    </source>
</evidence>
<evidence type="ECO:0000256" key="5">
    <source>
        <dbReference type="ARBA" id="ARBA00022473"/>
    </source>
</evidence>
<dbReference type="InterPro" id="IPR041042">
    <property type="entry name" value="Znf_Hakai"/>
</dbReference>
<evidence type="ECO:0000313" key="18">
    <source>
        <dbReference type="Proteomes" id="UP001217089"/>
    </source>
</evidence>
<evidence type="ECO:0000313" key="17">
    <source>
        <dbReference type="EMBL" id="KAJ8301161.1"/>
    </source>
</evidence>
<evidence type="ECO:0000256" key="4">
    <source>
        <dbReference type="ARBA" id="ARBA00012483"/>
    </source>
</evidence>
<dbReference type="InterPro" id="IPR040383">
    <property type="entry name" value="HAKAI/CBLL2"/>
</dbReference>
<dbReference type="PROSITE" id="PS00518">
    <property type="entry name" value="ZF_RING_1"/>
    <property type="match status" value="1"/>
</dbReference>
<feature type="compositionally biased region" description="Polar residues" evidence="15">
    <location>
        <begin position="426"/>
        <end position="457"/>
    </location>
</feature>
<keyword evidence="9" id="KW-0833">Ubl conjugation pathway</keyword>
<feature type="compositionally biased region" description="Pro residues" evidence="15">
    <location>
        <begin position="397"/>
        <end position="409"/>
    </location>
</feature>
<organism evidence="17 18">
    <name type="scientific">Tegillarca granosa</name>
    <name type="common">Malaysian cockle</name>
    <name type="synonym">Anadara granosa</name>
    <dbReference type="NCBI Taxonomy" id="220873"/>
    <lineage>
        <taxon>Eukaryota</taxon>
        <taxon>Metazoa</taxon>
        <taxon>Spiralia</taxon>
        <taxon>Lophotrochozoa</taxon>
        <taxon>Mollusca</taxon>
        <taxon>Bivalvia</taxon>
        <taxon>Autobranchia</taxon>
        <taxon>Pteriomorphia</taxon>
        <taxon>Arcoida</taxon>
        <taxon>Arcoidea</taxon>
        <taxon>Arcidae</taxon>
        <taxon>Tegillarca</taxon>
    </lineage>
</organism>
<comment type="caution">
    <text evidence="17">The sequence shown here is derived from an EMBL/GenBank/DDBJ whole genome shotgun (WGS) entry which is preliminary data.</text>
</comment>
<dbReference type="Gene3D" id="3.30.40.10">
    <property type="entry name" value="Zinc/RING finger domain, C3HC4 (zinc finger)"/>
    <property type="match status" value="1"/>
</dbReference>
<dbReference type="CDD" id="cd16508">
    <property type="entry name" value="RING-HC_HAKAI-like"/>
    <property type="match status" value="1"/>
</dbReference>
<dbReference type="InterPro" id="IPR040380">
    <property type="entry name" value="HAKAI-like_RING-HC"/>
</dbReference>
<feature type="compositionally biased region" description="Basic and acidic residues" evidence="15">
    <location>
        <begin position="51"/>
        <end position="62"/>
    </location>
</feature>
<feature type="compositionally biased region" description="Pro residues" evidence="15">
    <location>
        <begin position="460"/>
        <end position="492"/>
    </location>
</feature>
<comment type="similarity">
    <text evidence="12">Belongs to the Hakai family.</text>
</comment>
<accession>A0ABQ9E6Y9</accession>
<feature type="compositionally biased region" description="Pro residues" evidence="15">
    <location>
        <begin position="545"/>
        <end position="568"/>
    </location>
</feature>
<feature type="region of interest" description="Disordered" evidence="15">
    <location>
        <begin position="1"/>
        <end position="64"/>
    </location>
</feature>
<feature type="compositionally biased region" description="Polar residues" evidence="15">
    <location>
        <begin position="8"/>
        <end position="17"/>
    </location>
</feature>
<evidence type="ECO:0000256" key="2">
    <source>
        <dbReference type="ARBA" id="ARBA00004123"/>
    </source>
</evidence>
<evidence type="ECO:0000256" key="9">
    <source>
        <dbReference type="ARBA" id="ARBA00022786"/>
    </source>
</evidence>
<dbReference type="InterPro" id="IPR001841">
    <property type="entry name" value="Znf_RING"/>
</dbReference>
<dbReference type="PROSITE" id="PS50089">
    <property type="entry name" value="ZF_RING_2"/>
    <property type="match status" value="1"/>
</dbReference>
<dbReference type="Pfam" id="PF18408">
    <property type="entry name" value="zf_Hakai"/>
    <property type="match status" value="1"/>
</dbReference>
<keyword evidence="7" id="KW-0479">Metal-binding</keyword>
<dbReference type="EC" id="2.3.2.27" evidence="4"/>
<dbReference type="Proteomes" id="UP001217089">
    <property type="component" value="Unassembled WGS sequence"/>
</dbReference>
<reference evidence="17 18" key="1">
    <citation type="submission" date="2022-12" db="EMBL/GenBank/DDBJ databases">
        <title>Chromosome-level genome of Tegillarca granosa.</title>
        <authorList>
            <person name="Kim J."/>
        </authorList>
    </citation>
    <scope>NUCLEOTIDE SEQUENCE [LARGE SCALE GENOMIC DNA]</scope>
    <source>
        <strain evidence="17">Teg-2019</strain>
        <tissue evidence="17">Adductor muscle</tissue>
    </source>
</reference>
<keyword evidence="6" id="KW-0808">Transferase</keyword>
<evidence type="ECO:0000256" key="15">
    <source>
        <dbReference type="SAM" id="MobiDB-lite"/>
    </source>
</evidence>
<keyword evidence="10" id="KW-0862">Zinc</keyword>
<comment type="subcellular location">
    <subcellularLocation>
        <location evidence="2">Nucleus</location>
    </subcellularLocation>
</comment>
<protein>
    <recommendedName>
        <fullName evidence="13">E3 ubiquitin-protein ligase Hakai</fullName>
        <ecNumber evidence="4">2.3.2.27</ecNumber>
    </recommendedName>
</protein>
<dbReference type="PANTHER" id="PTHR13480">
    <property type="entry name" value="E3 UBIQUITIN-PROTEIN LIGASE HAKAI-RELATED"/>
    <property type="match status" value="1"/>
</dbReference>
<gene>
    <name evidence="17" type="ORF">KUTeg_020148</name>
</gene>
<dbReference type="EMBL" id="JARBDR010000918">
    <property type="protein sequence ID" value="KAJ8301161.1"/>
    <property type="molecule type" value="Genomic_DNA"/>
</dbReference>
<evidence type="ECO:0000256" key="3">
    <source>
        <dbReference type="ARBA" id="ARBA00004906"/>
    </source>
</evidence>
<keyword evidence="11" id="KW-0539">Nucleus</keyword>
<keyword evidence="8 14" id="KW-0863">Zinc-finger</keyword>
<evidence type="ECO:0000256" key="8">
    <source>
        <dbReference type="ARBA" id="ARBA00022771"/>
    </source>
</evidence>
<sequence>MADEDLELSSNGDSKMSSGLHPVKKTIQIKLKQPTKSTRGRPRKGTKGKQAKKEDEQEKPMEADDEIIETPIFKPGPGEPTHQNQRLQWNHKVNLIGEKVVDPLIHCCEKCLLPILIYGRMIPCKHVFCFSCAKKTEKTCVRCEEPVQRIEQSALGTVFVCSYGAAKHSAKGCRRTYLSQRDLQAHIYHRHLREPGPPSKSSTSESLSQSEPSKQSSHSSQPVSQYSGGGVTTPKSQNETSVTPILEQFTSSVSRNMTPESHHAVPARTVDDNMYQRGTEDIRMQSLQQPNLMTHMPPLNQPPPALPPQGIPAPHLQLSSAQAMPVQPVGVPPPQMATSDTFQMGGMSMPGGGGRTNLITVQLQDDTDYRRRDQPPPFIGKQGGIGTMPSVSFSTSMPPPGHGMPPQQPFPTSMALPMHQGPPPVSFNTLPPGSFSAGNYSSPSLGQPSPVSSRQNVPISHPPPGALPHPRGPPMSTGPPPGSLHPTGPPPRMTLSAAQSHLAGPVRDMSQPPPRFPNPHGPFDDSGQNSPYNQPGGQNPRGPWSGPPPQGPTQQRGPPPRPGAPMHPPHGQYR</sequence>
<evidence type="ECO:0000256" key="1">
    <source>
        <dbReference type="ARBA" id="ARBA00000900"/>
    </source>
</evidence>
<evidence type="ECO:0000256" key="14">
    <source>
        <dbReference type="PROSITE-ProRule" id="PRU00175"/>
    </source>
</evidence>
<feature type="compositionally biased region" description="Pro residues" evidence="15">
    <location>
        <begin position="511"/>
        <end position="520"/>
    </location>
</feature>
<comment type="pathway">
    <text evidence="3">Protein modification; protein ubiquitination.</text>
</comment>
<evidence type="ECO:0000256" key="12">
    <source>
        <dbReference type="ARBA" id="ARBA00038499"/>
    </source>
</evidence>
<feature type="domain" description="RING-type" evidence="16">
    <location>
        <begin position="108"/>
        <end position="144"/>
    </location>
</feature>
<feature type="compositionally biased region" description="Low complexity" evidence="15">
    <location>
        <begin position="199"/>
        <end position="226"/>
    </location>
</feature>
<dbReference type="InterPro" id="IPR013083">
    <property type="entry name" value="Znf_RING/FYVE/PHD"/>
</dbReference>
<keyword evidence="18" id="KW-1185">Reference proteome</keyword>
<dbReference type="InterPro" id="IPR017907">
    <property type="entry name" value="Znf_RING_CS"/>
</dbReference>
<feature type="compositionally biased region" description="Polar residues" evidence="15">
    <location>
        <begin position="233"/>
        <end position="259"/>
    </location>
</feature>
<dbReference type="Gene3D" id="6.10.140.2210">
    <property type="match status" value="1"/>
</dbReference>
<proteinExistence type="inferred from homology"/>
<feature type="region of interest" description="Disordered" evidence="15">
    <location>
        <begin position="191"/>
        <end position="271"/>
    </location>
</feature>
<keyword evidence="5" id="KW-0217">Developmental protein</keyword>
<evidence type="ECO:0000256" key="7">
    <source>
        <dbReference type="ARBA" id="ARBA00022723"/>
    </source>
</evidence>
<evidence type="ECO:0000256" key="11">
    <source>
        <dbReference type="ARBA" id="ARBA00023242"/>
    </source>
</evidence>
<dbReference type="PANTHER" id="PTHR13480:SF0">
    <property type="entry name" value="E3 UBIQUITIN-PROTEIN LIGASE HAKAI"/>
    <property type="match status" value="1"/>
</dbReference>
<evidence type="ECO:0000256" key="10">
    <source>
        <dbReference type="ARBA" id="ARBA00022833"/>
    </source>
</evidence>